<feature type="compositionally biased region" description="Basic and acidic residues" evidence="6">
    <location>
        <begin position="182"/>
        <end position="197"/>
    </location>
</feature>
<evidence type="ECO:0000256" key="1">
    <source>
        <dbReference type="ARBA" id="ARBA00004604"/>
    </source>
</evidence>
<organism evidence="7 8">
    <name type="scientific">Mytilus edulis</name>
    <name type="common">Blue mussel</name>
    <dbReference type="NCBI Taxonomy" id="6550"/>
    <lineage>
        <taxon>Eukaryota</taxon>
        <taxon>Metazoa</taxon>
        <taxon>Spiralia</taxon>
        <taxon>Lophotrochozoa</taxon>
        <taxon>Mollusca</taxon>
        <taxon>Bivalvia</taxon>
        <taxon>Autobranchia</taxon>
        <taxon>Pteriomorphia</taxon>
        <taxon>Mytilida</taxon>
        <taxon>Mytiloidea</taxon>
        <taxon>Mytilidae</taxon>
        <taxon>Mytilinae</taxon>
        <taxon>Mytilus</taxon>
    </lineage>
</organism>
<evidence type="ECO:0000313" key="8">
    <source>
        <dbReference type="Proteomes" id="UP000683360"/>
    </source>
</evidence>
<feature type="region of interest" description="Disordered" evidence="6">
    <location>
        <begin position="182"/>
        <end position="205"/>
    </location>
</feature>
<dbReference type="OrthoDB" id="551633at2759"/>
<name>A0A8S3Q5A1_MYTED</name>
<keyword evidence="5" id="KW-0539">Nucleus</keyword>
<dbReference type="InterPro" id="IPR019186">
    <property type="entry name" value="Nucleolar_protein_12"/>
</dbReference>
<dbReference type="PANTHER" id="PTHR14577:SF0">
    <property type="entry name" value="NUCLEOLAR PROTEIN 12"/>
    <property type="match status" value="1"/>
</dbReference>
<dbReference type="EMBL" id="CAJPWZ010000372">
    <property type="protein sequence ID" value="CAG2191892.1"/>
    <property type="molecule type" value="Genomic_DNA"/>
</dbReference>
<evidence type="ECO:0000256" key="4">
    <source>
        <dbReference type="ARBA" id="ARBA00023054"/>
    </source>
</evidence>
<feature type="region of interest" description="Disordered" evidence="6">
    <location>
        <begin position="33"/>
        <end position="86"/>
    </location>
</feature>
<feature type="compositionally biased region" description="Acidic residues" evidence="6">
    <location>
        <begin position="129"/>
        <end position="143"/>
    </location>
</feature>
<reference evidence="7" key="1">
    <citation type="submission" date="2021-03" db="EMBL/GenBank/DDBJ databases">
        <authorList>
            <person name="Bekaert M."/>
        </authorList>
    </citation>
    <scope>NUCLEOTIDE SEQUENCE</scope>
</reference>
<feature type="compositionally biased region" description="Basic residues" evidence="6">
    <location>
        <begin position="34"/>
        <end position="44"/>
    </location>
</feature>
<dbReference type="AlphaFoldDB" id="A0A8S3Q5A1"/>
<keyword evidence="4" id="KW-0175">Coiled coil</keyword>
<comment type="similarity">
    <text evidence="2">Belongs to the RRP17 family.</text>
</comment>
<evidence type="ECO:0000256" key="2">
    <source>
        <dbReference type="ARBA" id="ARBA00007175"/>
    </source>
</evidence>
<protein>
    <recommendedName>
        <fullName evidence="3">Nucleolar protein 12</fullName>
    </recommendedName>
</protein>
<feature type="compositionally biased region" description="Basic and acidic residues" evidence="6">
    <location>
        <begin position="117"/>
        <end position="128"/>
    </location>
</feature>
<evidence type="ECO:0000256" key="5">
    <source>
        <dbReference type="ARBA" id="ARBA00023242"/>
    </source>
</evidence>
<evidence type="ECO:0000313" key="7">
    <source>
        <dbReference type="EMBL" id="CAG2191892.1"/>
    </source>
</evidence>
<feature type="compositionally biased region" description="Basic and acidic residues" evidence="6">
    <location>
        <begin position="68"/>
        <end position="86"/>
    </location>
</feature>
<dbReference type="GO" id="GO:0005730">
    <property type="term" value="C:nucleolus"/>
    <property type="evidence" value="ECO:0007669"/>
    <property type="project" value="UniProtKB-SubCell"/>
</dbReference>
<accession>A0A8S3Q5A1</accession>
<comment type="caution">
    <text evidence="7">The sequence shown here is derived from an EMBL/GenBank/DDBJ whole genome shotgun (WGS) entry which is preliminary data.</text>
</comment>
<dbReference type="Proteomes" id="UP000683360">
    <property type="component" value="Unassembled WGS sequence"/>
</dbReference>
<dbReference type="Pfam" id="PF09805">
    <property type="entry name" value="Nop25"/>
    <property type="match status" value="1"/>
</dbReference>
<feature type="compositionally biased region" description="Basic and acidic residues" evidence="6">
    <location>
        <begin position="45"/>
        <end position="59"/>
    </location>
</feature>
<evidence type="ECO:0000256" key="3">
    <source>
        <dbReference type="ARBA" id="ARBA00015520"/>
    </source>
</evidence>
<evidence type="ECO:0000256" key="6">
    <source>
        <dbReference type="SAM" id="MobiDB-lite"/>
    </source>
</evidence>
<feature type="region of interest" description="Disordered" evidence="6">
    <location>
        <begin position="117"/>
        <end position="154"/>
    </location>
</feature>
<feature type="compositionally biased region" description="Basic and acidic residues" evidence="6">
    <location>
        <begin position="144"/>
        <end position="154"/>
    </location>
</feature>
<dbReference type="PANTHER" id="PTHR14577">
    <property type="entry name" value="NUCLEOLAR PROTEIN 12"/>
    <property type="match status" value="1"/>
</dbReference>
<proteinExistence type="inferred from homology"/>
<gene>
    <name evidence="7" type="ORF">MEDL_7069</name>
</gene>
<comment type="subcellular location">
    <subcellularLocation>
        <location evidence="1">Nucleus</location>
        <location evidence="1">Nucleolus</location>
    </subcellularLocation>
</comment>
<sequence>MGFEKNKKRQPKNRKTKTILVFDVKAREEFLTGFRKRKNERRKKAQDERKSQMKIDKKESKQRRRELLKKSMEYTGKRKKQNPEMDFKEFVKPEVIDLPEHTVTITDISDIDFAGHDGLRLGQNKESEQEIEEETEETEETNEDGNKKPLDKKGIKALYRKKSTEQHMRKVFGKHKVNYTHAQDKKFKMKRRTDFPNKKIKKRCH</sequence>
<dbReference type="GO" id="GO:0019843">
    <property type="term" value="F:rRNA binding"/>
    <property type="evidence" value="ECO:0007669"/>
    <property type="project" value="TreeGrafter"/>
</dbReference>
<keyword evidence="8" id="KW-1185">Reference proteome</keyword>